<dbReference type="Gene3D" id="1.20.1280.50">
    <property type="match status" value="1"/>
</dbReference>
<evidence type="ECO:0000259" key="1">
    <source>
        <dbReference type="Pfam" id="PF00646"/>
    </source>
</evidence>
<keyword evidence="3" id="KW-1185">Reference proteome</keyword>
<name>A0ABD0ZZ62_CARAN</name>
<reference evidence="2 3" key="1">
    <citation type="submission" date="2024-04" db="EMBL/GenBank/DDBJ databases">
        <title>Genome assembly C_amara_ONT_v2.</title>
        <authorList>
            <person name="Yant L."/>
            <person name="Moore C."/>
            <person name="Slenker M."/>
        </authorList>
    </citation>
    <scope>NUCLEOTIDE SEQUENCE [LARGE SCALE GENOMIC DNA]</scope>
    <source>
        <tissue evidence="2">Leaf</tissue>
    </source>
</reference>
<organism evidence="2 3">
    <name type="scientific">Cardamine amara subsp. amara</name>
    <dbReference type="NCBI Taxonomy" id="228776"/>
    <lineage>
        <taxon>Eukaryota</taxon>
        <taxon>Viridiplantae</taxon>
        <taxon>Streptophyta</taxon>
        <taxon>Embryophyta</taxon>
        <taxon>Tracheophyta</taxon>
        <taxon>Spermatophyta</taxon>
        <taxon>Magnoliopsida</taxon>
        <taxon>eudicotyledons</taxon>
        <taxon>Gunneridae</taxon>
        <taxon>Pentapetalae</taxon>
        <taxon>rosids</taxon>
        <taxon>malvids</taxon>
        <taxon>Brassicales</taxon>
        <taxon>Brassicaceae</taxon>
        <taxon>Cardamineae</taxon>
        <taxon>Cardamine</taxon>
    </lineage>
</organism>
<dbReference type="Pfam" id="PF00646">
    <property type="entry name" value="F-box"/>
    <property type="match status" value="1"/>
</dbReference>
<dbReference type="AlphaFoldDB" id="A0ABD0ZZ62"/>
<dbReference type="InterPro" id="IPR055294">
    <property type="entry name" value="FBL60-like"/>
</dbReference>
<gene>
    <name evidence="2" type="ORF">V5N11_025141</name>
</gene>
<dbReference type="PANTHER" id="PTHR31293:SF12">
    <property type="entry name" value="RNI-LIKE SUPERFAMILY PROTEIN"/>
    <property type="match status" value="1"/>
</dbReference>
<evidence type="ECO:0000313" key="2">
    <source>
        <dbReference type="EMBL" id="KAL1195969.1"/>
    </source>
</evidence>
<sequence length="224" mass="26098">MTKKVCKTTLTNINDLSEELYLKIFSFLSTKRYVVTSVLSKQWKYLWKKVPTLKFDKSEHNDYISFKLYVDKSVFEHQSHVLESFNLKVANTFLDENIGLWIKTTLHRHHCQLRELEIDAEHILLQLPRELLTIKILGVLKLKGKEINVEAPLTTVCLPSLKTLHHHSRRFDFDSLQMLLSSCNLLTDLIVTRETTLVMVSKGSLFFEYDISWCKALVALKLEG</sequence>
<comment type="caution">
    <text evidence="2">The sequence shown here is derived from an EMBL/GenBank/DDBJ whole genome shotgun (WGS) entry which is preliminary data.</text>
</comment>
<evidence type="ECO:0000313" key="3">
    <source>
        <dbReference type="Proteomes" id="UP001558713"/>
    </source>
</evidence>
<dbReference type="InterPro" id="IPR036047">
    <property type="entry name" value="F-box-like_dom_sf"/>
</dbReference>
<protein>
    <submittedName>
        <fullName evidence="2">F-box/FBD/LRR-repeat protein</fullName>
    </submittedName>
</protein>
<dbReference type="InterPro" id="IPR001810">
    <property type="entry name" value="F-box_dom"/>
</dbReference>
<feature type="domain" description="F-box" evidence="1">
    <location>
        <begin position="13"/>
        <end position="52"/>
    </location>
</feature>
<dbReference type="Proteomes" id="UP001558713">
    <property type="component" value="Unassembled WGS sequence"/>
</dbReference>
<dbReference type="EMBL" id="JBANAX010000714">
    <property type="protein sequence ID" value="KAL1195969.1"/>
    <property type="molecule type" value="Genomic_DNA"/>
</dbReference>
<accession>A0ABD0ZZ62</accession>
<dbReference type="PANTHER" id="PTHR31293">
    <property type="entry name" value="RNI-LIKE SUPERFAMILY PROTEIN"/>
    <property type="match status" value="1"/>
</dbReference>
<proteinExistence type="predicted"/>
<dbReference type="SUPFAM" id="SSF81383">
    <property type="entry name" value="F-box domain"/>
    <property type="match status" value="1"/>
</dbReference>